<name>A0A0A1U3H9_ENTIV</name>
<feature type="non-terminal residue" evidence="1">
    <location>
        <position position="754"/>
    </location>
</feature>
<dbReference type="OrthoDB" id="31391at2759"/>
<sequence>MQHLEMFYLAQVSLYLPTMKDVANFVQVNHKTYQSISCLKVNPWFTTKEDIEKFCNIHTTDTINCNSFNISKELLNKATFIRNYLVSYEETKDWITSEFCSKFTTFILMESVAINTEMFSQMFKIVIDSNVTKVKMTVRTFYNFLLYIKESVDIKIQRKLFKTVFLYFQPCKSYAIYMGDQDETSEMFEKINEAVKTLSCDIYIDWSDEKGFDQYVSLTPNCKNYASTIFLDVLDTFHPICNSGLLTINTTGFRKMKETTKLESVIRNCYPTKIEFVGNGIDMSQMKLDDTIEVLKIKYIEPQNETEMGNNTNEFTLPKILNVNKVVCVDTQITFFDIYPSVKKVSLENFTCEVKTTGKSVKKVWESIHDFPFVCVEEMLIKNSRKEFDFMMLKQLKKLNIVYTNNCDIFVNKSCAKDINLTQLNNCTVTIDAEEHNDFSFNMFTNTNFVFLNDKDLKLHFSNCQNMSVTTQNVINSLTLDSCAKTAVCSKVINLNVSKSELTSSHQICAENITLCTIKDFIPISFIETKKVYLFNMNNFVFKNTFENCTTLKVDYCDNCEFWFEANKLEILSLNSSKNIQFVGNFDSIQGCVVSNNSTFKFPSKLNSICHKVQSSNEDNVCVTEMMTYEEYNTAKDKLVSSYSKMANNNMRDLDTKTETVETKDVVIDHLNFVLRNCVCSPTKSICLIQKIDILNFFTIENYCGSLPNLCGVVCGTFELVNYINPTPGGLIQFGAPNIIFKKCVDLGFILDGA</sequence>
<dbReference type="GeneID" id="14887610"/>
<reference evidence="1 2" key="1">
    <citation type="submission" date="2012-10" db="EMBL/GenBank/DDBJ databases">
        <authorList>
            <person name="Zafar N."/>
            <person name="Inman J."/>
            <person name="Hall N."/>
            <person name="Lorenzi H."/>
            <person name="Caler E."/>
        </authorList>
    </citation>
    <scope>NUCLEOTIDE SEQUENCE [LARGE SCALE GENOMIC DNA]</scope>
    <source>
        <strain evidence="1 2">IP1</strain>
    </source>
</reference>
<dbReference type="RefSeq" id="XP_004255402.1">
    <property type="nucleotide sequence ID" value="XM_004255354.1"/>
</dbReference>
<dbReference type="AlphaFoldDB" id="A0A0A1U3H9"/>
<dbReference type="OMA" id="QICAENI"/>
<evidence type="ECO:0000313" key="2">
    <source>
        <dbReference type="Proteomes" id="UP000014680"/>
    </source>
</evidence>
<protein>
    <submittedName>
        <fullName evidence="1">Uncharacterized protein</fullName>
    </submittedName>
</protein>
<dbReference type="KEGG" id="eiv:EIN_435670"/>
<accession>A0A0A1U3H9</accession>
<keyword evidence="2" id="KW-1185">Reference proteome</keyword>
<organism evidence="1 2">
    <name type="scientific">Entamoeba invadens IP1</name>
    <dbReference type="NCBI Taxonomy" id="370355"/>
    <lineage>
        <taxon>Eukaryota</taxon>
        <taxon>Amoebozoa</taxon>
        <taxon>Evosea</taxon>
        <taxon>Archamoebae</taxon>
        <taxon>Mastigamoebida</taxon>
        <taxon>Entamoebidae</taxon>
        <taxon>Entamoeba</taxon>
    </lineage>
</organism>
<dbReference type="Proteomes" id="UP000014680">
    <property type="component" value="Unassembled WGS sequence"/>
</dbReference>
<proteinExistence type="predicted"/>
<evidence type="ECO:0000313" key="1">
    <source>
        <dbReference type="EMBL" id="ELP88631.1"/>
    </source>
</evidence>
<dbReference type="EMBL" id="KB206721">
    <property type="protein sequence ID" value="ELP88631.1"/>
    <property type="molecule type" value="Genomic_DNA"/>
</dbReference>
<dbReference type="VEuPathDB" id="AmoebaDB:EIN_435670"/>
<gene>
    <name evidence="1" type="ORF">EIN_435670</name>
</gene>